<keyword evidence="1" id="KW-1133">Transmembrane helix</keyword>
<evidence type="ECO:0000313" key="2">
    <source>
        <dbReference type="EMBL" id="KAH9418654.1"/>
    </source>
</evidence>
<reference evidence="2 3" key="1">
    <citation type="journal article" date="2018" name="J. Allergy Clin. Immunol.">
        <title>High-quality assembly of Dermatophagoides pteronyssinus genome and transcriptome reveals a wide range of novel allergens.</title>
        <authorList>
            <person name="Liu X.Y."/>
            <person name="Yang K.Y."/>
            <person name="Wang M.Q."/>
            <person name="Kwok J.S."/>
            <person name="Zeng X."/>
            <person name="Yang Z."/>
            <person name="Xiao X.J."/>
            <person name="Lau C.P."/>
            <person name="Li Y."/>
            <person name="Huang Z.M."/>
            <person name="Ba J.G."/>
            <person name="Yim A.K."/>
            <person name="Ouyang C.Y."/>
            <person name="Ngai S.M."/>
            <person name="Chan T.F."/>
            <person name="Leung E.L."/>
            <person name="Liu L."/>
            <person name="Liu Z.G."/>
            <person name="Tsui S.K."/>
        </authorList>
    </citation>
    <scope>NUCLEOTIDE SEQUENCE [LARGE SCALE GENOMIC DNA]</scope>
    <source>
        <strain evidence="2">Derp</strain>
    </source>
</reference>
<dbReference type="Proteomes" id="UP000887458">
    <property type="component" value="Unassembled WGS sequence"/>
</dbReference>
<keyword evidence="3" id="KW-1185">Reference proteome</keyword>
<accession>A0ABQ8J7T0</accession>
<keyword evidence="1" id="KW-0812">Transmembrane</keyword>
<name>A0ABQ8J7T0_DERPT</name>
<sequence>MDEWKNSDNKNLFQTFSLLFARNIIVIFFVVVVVVTVILRKYRWTDSFLAIEHGVEDHGIKAPETTELEKSFSFNYNFTIKFDDQMTMACRFILFDNDEDDNE</sequence>
<evidence type="ECO:0000256" key="1">
    <source>
        <dbReference type="SAM" id="Phobius"/>
    </source>
</evidence>
<comment type="caution">
    <text evidence="2">The sequence shown here is derived from an EMBL/GenBank/DDBJ whole genome shotgun (WGS) entry which is preliminary data.</text>
</comment>
<gene>
    <name evidence="2" type="ORF">DERP_003980</name>
</gene>
<organism evidence="2 3">
    <name type="scientific">Dermatophagoides pteronyssinus</name>
    <name type="common">European house dust mite</name>
    <dbReference type="NCBI Taxonomy" id="6956"/>
    <lineage>
        <taxon>Eukaryota</taxon>
        <taxon>Metazoa</taxon>
        <taxon>Ecdysozoa</taxon>
        <taxon>Arthropoda</taxon>
        <taxon>Chelicerata</taxon>
        <taxon>Arachnida</taxon>
        <taxon>Acari</taxon>
        <taxon>Acariformes</taxon>
        <taxon>Sarcoptiformes</taxon>
        <taxon>Astigmata</taxon>
        <taxon>Psoroptidia</taxon>
        <taxon>Analgoidea</taxon>
        <taxon>Pyroglyphidae</taxon>
        <taxon>Dermatophagoidinae</taxon>
        <taxon>Dermatophagoides</taxon>
    </lineage>
</organism>
<feature type="transmembrane region" description="Helical" evidence="1">
    <location>
        <begin position="20"/>
        <end position="39"/>
    </location>
</feature>
<evidence type="ECO:0000313" key="3">
    <source>
        <dbReference type="Proteomes" id="UP000887458"/>
    </source>
</evidence>
<protein>
    <submittedName>
        <fullName evidence="2">Uncharacterized protein</fullName>
    </submittedName>
</protein>
<keyword evidence="1" id="KW-0472">Membrane</keyword>
<dbReference type="EMBL" id="NJHN03000062">
    <property type="protein sequence ID" value="KAH9418654.1"/>
    <property type="molecule type" value="Genomic_DNA"/>
</dbReference>
<proteinExistence type="predicted"/>
<reference evidence="2 3" key="2">
    <citation type="journal article" date="2022" name="Mol. Biol. Evol.">
        <title>Comparative Genomics Reveals Insights into the Divergent Evolution of Astigmatic Mites and Household Pest Adaptations.</title>
        <authorList>
            <person name="Xiong Q."/>
            <person name="Wan A.T."/>
            <person name="Liu X."/>
            <person name="Fung C.S."/>
            <person name="Xiao X."/>
            <person name="Malainual N."/>
            <person name="Hou J."/>
            <person name="Wang L."/>
            <person name="Wang M."/>
            <person name="Yang K.Y."/>
            <person name="Cui Y."/>
            <person name="Leung E.L."/>
            <person name="Nong W."/>
            <person name="Shin S.K."/>
            <person name="Au S.W."/>
            <person name="Jeong K.Y."/>
            <person name="Chew F.T."/>
            <person name="Hui J.H."/>
            <person name="Leung T.F."/>
            <person name="Tungtrongchitr A."/>
            <person name="Zhong N."/>
            <person name="Liu Z."/>
            <person name="Tsui S.K."/>
        </authorList>
    </citation>
    <scope>NUCLEOTIDE SEQUENCE [LARGE SCALE GENOMIC DNA]</scope>
    <source>
        <strain evidence="2">Derp</strain>
    </source>
</reference>